<organism evidence="2 3">
    <name type="scientific">Splendidivirga corallicola</name>
    <dbReference type="NCBI Taxonomy" id="3051826"/>
    <lineage>
        <taxon>Bacteria</taxon>
        <taxon>Pseudomonadati</taxon>
        <taxon>Bacteroidota</taxon>
        <taxon>Cytophagia</taxon>
        <taxon>Cytophagales</taxon>
        <taxon>Splendidivirgaceae</taxon>
        <taxon>Splendidivirga</taxon>
    </lineage>
</organism>
<accession>A0ABT8KPB1</accession>
<dbReference type="SUPFAM" id="SSF101874">
    <property type="entry name" value="YceI-like"/>
    <property type="match status" value="1"/>
</dbReference>
<evidence type="ECO:0000259" key="1">
    <source>
        <dbReference type="Pfam" id="PF04264"/>
    </source>
</evidence>
<gene>
    <name evidence="2" type="ORF">QQ008_08380</name>
</gene>
<comment type="caution">
    <text evidence="2">The sequence shown here is derived from an EMBL/GenBank/DDBJ whole genome shotgun (WGS) entry which is preliminary data.</text>
</comment>
<name>A0ABT8KPB1_9BACT</name>
<evidence type="ECO:0000313" key="3">
    <source>
        <dbReference type="Proteomes" id="UP001172082"/>
    </source>
</evidence>
<dbReference type="RefSeq" id="WP_346751399.1">
    <property type="nucleotide sequence ID" value="NZ_JAUJEA010000002.1"/>
</dbReference>
<evidence type="ECO:0000313" key="2">
    <source>
        <dbReference type="EMBL" id="MDN5201375.1"/>
    </source>
</evidence>
<dbReference type="Proteomes" id="UP001172082">
    <property type="component" value="Unassembled WGS sequence"/>
</dbReference>
<proteinExistence type="predicted"/>
<keyword evidence="3" id="KW-1185">Reference proteome</keyword>
<feature type="domain" description="Lipid/polyisoprenoid-binding YceI-like" evidence="1">
    <location>
        <begin position="47"/>
        <end position="181"/>
    </location>
</feature>
<dbReference type="InterPro" id="IPR036761">
    <property type="entry name" value="TTHA0802/YceI-like_sf"/>
</dbReference>
<dbReference type="Pfam" id="PF04264">
    <property type="entry name" value="YceI"/>
    <property type="match status" value="1"/>
</dbReference>
<protein>
    <submittedName>
        <fullName evidence="2">YceI family protein</fullName>
    </submittedName>
</protein>
<sequence>MNLFTIYSVILYFLWTVGGTSDQEMYIATNGTVNFKSNAPLEVIEAYSNSAKGIIKVEDKSVAYSIDISSFQGFRNKLQREHFLENYMEVTNYPKASFLGKIIENIDFSSEGEFKVRAKGILSIHGVGQERIIRSTIKIGQGIINLSSDFTVSLEDHNITVPKVVNQKIAEKIIVSVNTTFIKK</sequence>
<reference evidence="2" key="1">
    <citation type="submission" date="2023-06" db="EMBL/GenBank/DDBJ databases">
        <title>Genomic of Parafulvivirga corallium.</title>
        <authorList>
            <person name="Wang G."/>
        </authorList>
    </citation>
    <scope>NUCLEOTIDE SEQUENCE</scope>
    <source>
        <strain evidence="2">BMA10</strain>
    </source>
</reference>
<dbReference type="InterPro" id="IPR007372">
    <property type="entry name" value="Lipid/polyisoprenoid-bd_YceI"/>
</dbReference>
<dbReference type="Gene3D" id="2.40.128.110">
    <property type="entry name" value="Lipid/polyisoprenoid-binding, YceI-like"/>
    <property type="match status" value="1"/>
</dbReference>
<dbReference type="EMBL" id="JAUJEA010000002">
    <property type="protein sequence ID" value="MDN5201375.1"/>
    <property type="molecule type" value="Genomic_DNA"/>
</dbReference>